<evidence type="ECO:0000313" key="4">
    <source>
        <dbReference type="EMBL" id="MCZ0863894.1"/>
    </source>
</evidence>
<dbReference type="EMBL" id="JAPTGG010000001">
    <property type="protein sequence ID" value="MCZ0863894.1"/>
    <property type="molecule type" value="Genomic_DNA"/>
</dbReference>
<evidence type="ECO:0000256" key="2">
    <source>
        <dbReference type="HAMAP-Rule" id="MF_00612"/>
    </source>
</evidence>
<organism evidence="4 5">
    <name type="scientific">Dasania phycosphaerae</name>
    <dbReference type="NCBI Taxonomy" id="2950436"/>
    <lineage>
        <taxon>Bacteria</taxon>
        <taxon>Pseudomonadati</taxon>
        <taxon>Pseudomonadota</taxon>
        <taxon>Gammaproteobacteria</taxon>
        <taxon>Cellvibrionales</taxon>
        <taxon>Spongiibacteraceae</taxon>
        <taxon>Dasania</taxon>
    </lineage>
</organism>
<comment type="similarity">
    <text evidence="1 2">Belongs to the UPF0225 family.</text>
</comment>
<dbReference type="Proteomes" id="UP001069090">
    <property type="component" value="Unassembled WGS sequence"/>
</dbReference>
<keyword evidence="5" id="KW-1185">Reference proteome</keyword>
<dbReference type="NCBIfam" id="NF002592">
    <property type="entry name" value="PRK02250.1"/>
    <property type="match status" value="1"/>
</dbReference>
<evidence type="ECO:0000256" key="1">
    <source>
        <dbReference type="ARBA" id="ARBA00010839"/>
    </source>
</evidence>
<evidence type="ECO:0000259" key="3">
    <source>
        <dbReference type="Pfam" id="PF17775"/>
    </source>
</evidence>
<evidence type="ECO:0000313" key="5">
    <source>
        <dbReference type="Proteomes" id="UP001069090"/>
    </source>
</evidence>
<dbReference type="InterPro" id="IPR023006">
    <property type="entry name" value="YchJ-like"/>
</dbReference>
<dbReference type="Gene3D" id="3.10.450.50">
    <property type="match status" value="1"/>
</dbReference>
<protein>
    <recommendedName>
        <fullName evidence="2">UPF0225 protein O0V09_01700</fullName>
    </recommendedName>
</protein>
<dbReference type="InterPro" id="IPR048469">
    <property type="entry name" value="YchJ-like_M"/>
</dbReference>
<feature type="domain" description="YchJ-like middle NTF2-like" evidence="3">
    <location>
        <begin position="32"/>
        <end position="131"/>
    </location>
</feature>
<dbReference type="PANTHER" id="PTHR33747:SF1">
    <property type="entry name" value="ADENYLATE CYCLASE-ASSOCIATED CAP C-TERMINAL DOMAIN-CONTAINING PROTEIN"/>
    <property type="match status" value="1"/>
</dbReference>
<reference evidence="4 5" key="1">
    <citation type="submission" date="2022-12" db="EMBL/GenBank/DDBJ databases">
        <title>Dasania phycosphaerae sp. nov., isolated from particulate material of the south coast of Korea.</title>
        <authorList>
            <person name="Jiang Y."/>
        </authorList>
    </citation>
    <scope>NUCLEOTIDE SEQUENCE [LARGE SCALE GENOMIC DNA]</scope>
    <source>
        <strain evidence="4 5">GY-19</strain>
    </source>
</reference>
<dbReference type="NCBIfam" id="NF002449">
    <property type="entry name" value="PRK01617.1"/>
    <property type="match status" value="1"/>
</dbReference>
<dbReference type="Pfam" id="PF17775">
    <property type="entry name" value="YchJ_M-like"/>
    <property type="match status" value="1"/>
</dbReference>
<name>A0A9J6RGV8_9GAMM</name>
<dbReference type="Pfam" id="PF02810">
    <property type="entry name" value="SEC-C"/>
    <property type="match status" value="2"/>
</dbReference>
<dbReference type="InterPro" id="IPR032710">
    <property type="entry name" value="NTF2-like_dom_sf"/>
</dbReference>
<dbReference type="SUPFAM" id="SSF54427">
    <property type="entry name" value="NTF2-like"/>
    <property type="match status" value="1"/>
</dbReference>
<sequence>MTTATALCPCGSNKNFADCCQPLLAGEQQAETAEQLMRSRYSAFCQHDVDYLIATHHPSKHEHDDKEQLRQTLASCRWLQLKIVQALQGQADDDSGTVEFIAVYEENKQLFQLCEKSSFIKEDGRWYYLDGIISNSHQAHAAKLGRNDPCWCGSGKKFKKCHG</sequence>
<dbReference type="AlphaFoldDB" id="A0A9J6RGV8"/>
<dbReference type="PANTHER" id="PTHR33747">
    <property type="entry name" value="UPF0225 PROTEIN SCO1677"/>
    <property type="match status" value="1"/>
</dbReference>
<gene>
    <name evidence="4" type="ORF">O0V09_01700</name>
</gene>
<dbReference type="InterPro" id="IPR004027">
    <property type="entry name" value="SEC_C_motif"/>
</dbReference>
<accession>A0A9J6RGV8</accession>
<dbReference type="NCBIfam" id="NF002486">
    <property type="entry name" value="PRK01752.1"/>
    <property type="match status" value="1"/>
</dbReference>
<dbReference type="RefSeq" id="WP_258330042.1">
    <property type="nucleotide sequence ID" value="NZ_JAPTGG010000001.1"/>
</dbReference>
<dbReference type="HAMAP" id="MF_00612">
    <property type="entry name" value="UPF0225"/>
    <property type="match status" value="1"/>
</dbReference>
<comment type="caution">
    <text evidence="4">The sequence shown here is derived from an EMBL/GenBank/DDBJ whole genome shotgun (WGS) entry which is preliminary data.</text>
</comment>
<proteinExistence type="inferred from homology"/>
<dbReference type="SUPFAM" id="SSF103642">
    <property type="entry name" value="Sec-C motif"/>
    <property type="match status" value="1"/>
</dbReference>